<evidence type="ECO:0000256" key="2">
    <source>
        <dbReference type="ARBA" id="ARBA00000198"/>
    </source>
</evidence>
<evidence type="ECO:0000256" key="4">
    <source>
        <dbReference type="ARBA" id="ARBA00004763"/>
    </source>
</evidence>
<evidence type="ECO:0000313" key="11">
    <source>
        <dbReference type="EMBL" id="KAL0579432.1"/>
    </source>
</evidence>
<gene>
    <name evidence="11" type="primary">FOL1</name>
    <name evidence="11" type="ORF">V5O48_002603</name>
</gene>
<reference evidence="11 12" key="1">
    <citation type="submission" date="2024-02" db="EMBL/GenBank/DDBJ databases">
        <title>A draft genome for the cacao thread blight pathogen Marasmius crinis-equi.</title>
        <authorList>
            <person name="Cohen S.P."/>
            <person name="Baruah I.K."/>
            <person name="Amoako-Attah I."/>
            <person name="Bukari Y."/>
            <person name="Meinhardt L.W."/>
            <person name="Bailey B.A."/>
        </authorList>
    </citation>
    <scope>NUCLEOTIDE SEQUENCE [LARGE SCALE GENOMIC DNA]</scope>
    <source>
        <strain evidence="11 12">GH-76</strain>
    </source>
</reference>
<dbReference type="PANTHER" id="PTHR20941">
    <property type="entry name" value="FOLATE SYNTHESIS PROTEINS"/>
    <property type="match status" value="1"/>
</dbReference>
<comment type="catalytic activity">
    <reaction evidence="2">
        <text>6-hydroxymethyl-7,8-dihydropterin + ATP = (7,8-dihydropterin-6-yl)methyl diphosphate + AMP + H(+)</text>
        <dbReference type="Rhea" id="RHEA:11412"/>
        <dbReference type="ChEBI" id="CHEBI:15378"/>
        <dbReference type="ChEBI" id="CHEBI:30616"/>
        <dbReference type="ChEBI" id="CHEBI:44841"/>
        <dbReference type="ChEBI" id="CHEBI:72950"/>
        <dbReference type="ChEBI" id="CHEBI:456215"/>
        <dbReference type="EC" id="2.7.6.3"/>
    </reaction>
</comment>
<dbReference type="CDD" id="cd00739">
    <property type="entry name" value="DHPS"/>
    <property type="match status" value="1"/>
</dbReference>
<dbReference type="Proteomes" id="UP001465976">
    <property type="component" value="Unassembled WGS sequence"/>
</dbReference>
<keyword evidence="8" id="KW-0460">Magnesium</keyword>
<proteinExistence type="predicted"/>
<keyword evidence="6" id="KW-0808">Transferase</keyword>
<keyword evidence="9" id="KW-0289">Folate biosynthesis</keyword>
<dbReference type="NCBIfam" id="TIGR01496">
    <property type="entry name" value="DHPS"/>
    <property type="match status" value="1"/>
</dbReference>
<dbReference type="PROSITE" id="PS50972">
    <property type="entry name" value="PTERIN_BINDING"/>
    <property type="match status" value="1"/>
</dbReference>
<evidence type="ECO:0000259" key="10">
    <source>
        <dbReference type="PROSITE" id="PS50972"/>
    </source>
</evidence>
<comment type="caution">
    <text evidence="11">The sequence shown here is derived from an EMBL/GenBank/DDBJ whole genome shotgun (WGS) entry which is preliminary data.</text>
</comment>
<comment type="cofactor">
    <cofactor evidence="3">
        <name>Mg(2+)</name>
        <dbReference type="ChEBI" id="CHEBI:18420"/>
    </cofactor>
</comment>
<dbReference type="InterPro" id="IPR006390">
    <property type="entry name" value="DHP_synth_dom"/>
</dbReference>
<protein>
    <recommendedName>
        <fullName evidence="5">dihydropteroate synthase</fullName>
        <ecNumber evidence="5">2.5.1.15</ecNumber>
    </recommendedName>
</protein>
<comment type="pathway">
    <text evidence="4">Cofactor biosynthesis; tetrahydrofolate biosynthesis; 7,8-dihydrofolate from 2-amino-4-hydroxy-6-hydroxymethyl-7,8-dihydropteridine diphosphate and 4-aminobenzoate: step 1/2.</text>
</comment>
<dbReference type="EC" id="2.5.1.15" evidence="5"/>
<feature type="domain" description="Pterin-binding" evidence="10">
    <location>
        <begin position="1"/>
        <end position="301"/>
    </location>
</feature>
<evidence type="ECO:0000256" key="6">
    <source>
        <dbReference type="ARBA" id="ARBA00022679"/>
    </source>
</evidence>
<dbReference type="InterPro" id="IPR045031">
    <property type="entry name" value="DHP_synth-like"/>
</dbReference>
<evidence type="ECO:0000256" key="8">
    <source>
        <dbReference type="ARBA" id="ARBA00022842"/>
    </source>
</evidence>
<dbReference type="PROSITE" id="PS00793">
    <property type="entry name" value="DHPS_2"/>
    <property type="match status" value="1"/>
</dbReference>
<evidence type="ECO:0000256" key="7">
    <source>
        <dbReference type="ARBA" id="ARBA00022723"/>
    </source>
</evidence>
<evidence type="ECO:0000313" key="12">
    <source>
        <dbReference type="Proteomes" id="UP001465976"/>
    </source>
</evidence>
<dbReference type="SUPFAM" id="SSF51717">
    <property type="entry name" value="Dihydropteroate synthetase-like"/>
    <property type="match status" value="1"/>
</dbReference>
<dbReference type="EMBL" id="JBAHYK010000060">
    <property type="protein sequence ID" value="KAL0579432.1"/>
    <property type="molecule type" value="Genomic_DNA"/>
</dbReference>
<dbReference type="InterPro" id="IPR000489">
    <property type="entry name" value="Pterin-binding_dom"/>
</dbReference>
<organism evidence="11 12">
    <name type="scientific">Marasmius crinis-equi</name>
    <dbReference type="NCBI Taxonomy" id="585013"/>
    <lineage>
        <taxon>Eukaryota</taxon>
        <taxon>Fungi</taxon>
        <taxon>Dikarya</taxon>
        <taxon>Basidiomycota</taxon>
        <taxon>Agaricomycotina</taxon>
        <taxon>Agaricomycetes</taxon>
        <taxon>Agaricomycetidae</taxon>
        <taxon>Agaricales</taxon>
        <taxon>Marasmiineae</taxon>
        <taxon>Marasmiaceae</taxon>
        <taxon>Marasmius</taxon>
    </lineage>
</organism>
<accession>A0ABR3FVA9</accession>
<keyword evidence="7" id="KW-0479">Metal-binding</keyword>
<dbReference type="Gene3D" id="3.20.20.20">
    <property type="entry name" value="Dihydropteroate synthase-like"/>
    <property type="match status" value="1"/>
</dbReference>
<evidence type="ECO:0000256" key="9">
    <source>
        <dbReference type="ARBA" id="ARBA00022909"/>
    </source>
</evidence>
<keyword evidence="12" id="KW-1185">Reference proteome</keyword>
<sequence length="308" mass="33454">MTILNVTPDSFSDGSQHNTLSTALACAQDAVGAGSDMIDIGGYSTRPGADFVSAEEEIERVVPVVEAIRKLDKTAGNGDVPISVDTFRPEVARRAIEAGANCINDVYAFTGPQHFSMGRGDERTEKYMQEMKKVAREYAVPVILMHSRGDAGKNKDYGEYKYSRDRPVIEAIRIELGAKVDAIVKGKGGLRRWLVVVDPGVGFSKSVEDNLETLRNAAAITADKRVGSGENRRRNPLAGYPQLIGPSRKSFLGQILSAKTGKEHHPNERVLATSAAVTCAVQQGALIVRVHDTREARDVIVVSDALWY</sequence>
<comment type="catalytic activity">
    <reaction evidence="1">
        <text>(7,8-dihydropterin-6-yl)methyl diphosphate + 4-aminobenzoate = 7,8-dihydropteroate + diphosphate</text>
        <dbReference type="Rhea" id="RHEA:19949"/>
        <dbReference type="ChEBI" id="CHEBI:17836"/>
        <dbReference type="ChEBI" id="CHEBI:17839"/>
        <dbReference type="ChEBI" id="CHEBI:33019"/>
        <dbReference type="ChEBI" id="CHEBI:72950"/>
        <dbReference type="EC" id="2.5.1.15"/>
    </reaction>
</comment>
<dbReference type="PANTHER" id="PTHR20941:SF1">
    <property type="entry name" value="FOLIC ACID SYNTHESIS PROTEIN FOL1"/>
    <property type="match status" value="1"/>
</dbReference>
<dbReference type="InterPro" id="IPR011005">
    <property type="entry name" value="Dihydropteroate_synth-like_sf"/>
</dbReference>
<dbReference type="Pfam" id="PF00809">
    <property type="entry name" value="Pterin_bind"/>
    <property type="match status" value="1"/>
</dbReference>
<evidence type="ECO:0000256" key="5">
    <source>
        <dbReference type="ARBA" id="ARBA00012458"/>
    </source>
</evidence>
<evidence type="ECO:0000256" key="3">
    <source>
        <dbReference type="ARBA" id="ARBA00001946"/>
    </source>
</evidence>
<name>A0ABR3FVA9_9AGAR</name>
<evidence type="ECO:0000256" key="1">
    <source>
        <dbReference type="ARBA" id="ARBA00000012"/>
    </source>
</evidence>